<dbReference type="RefSeq" id="WP_264883593.1">
    <property type="nucleotide sequence ID" value="NZ_JAPDOB010000002.1"/>
</dbReference>
<dbReference type="Pfam" id="PF13400">
    <property type="entry name" value="Tad"/>
    <property type="match status" value="1"/>
</dbReference>
<proteinExistence type="predicted"/>
<dbReference type="EMBL" id="JAPDOB010000002">
    <property type="protein sequence ID" value="MCW3798646.1"/>
    <property type="molecule type" value="Genomic_DNA"/>
</dbReference>
<name>A0ABT3JI32_9SPHN</name>
<comment type="caution">
    <text evidence="2">The sequence shown here is derived from an EMBL/GenBank/DDBJ whole genome shotgun (WGS) entry which is preliminary data.</text>
</comment>
<organism evidence="2 3">
    <name type="scientific">Sphingomonas arvum</name>
    <dbReference type="NCBI Taxonomy" id="2992113"/>
    <lineage>
        <taxon>Bacteria</taxon>
        <taxon>Pseudomonadati</taxon>
        <taxon>Pseudomonadota</taxon>
        <taxon>Alphaproteobacteria</taxon>
        <taxon>Sphingomonadales</taxon>
        <taxon>Sphingomonadaceae</taxon>
        <taxon>Sphingomonas</taxon>
    </lineage>
</organism>
<protein>
    <submittedName>
        <fullName evidence="2">Tad domain-containing protein</fullName>
    </submittedName>
</protein>
<dbReference type="Proteomes" id="UP001526246">
    <property type="component" value="Unassembled WGS sequence"/>
</dbReference>
<feature type="domain" description="Putative Flp pilus-assembly TadG-like N-terminal" evidence="1">
    <location>
        <begin position="14"/>
        <end position="59"/>
    </location>
</feature>
<gene>
    <name evidence="2" type="ORF">OMW55_12595</name>
</gene>
<reference evidence="2 3" key="1">
    <citation type="submission" date="2022-10" db="EMBL/GenBank/DDBJ databases">
        <title>Sphingomonas sp.</title>
        <authorList>
            <person name="Jin C."/>
        </authorList>
    </citation>
    <scope>NUCLEOTIDE SEQUENCE [LARGE SCALE GENOMIC DNA]</scope>
    <source>
        <strain evidence="2 3">BN140010</strain>
    </source>
</reference>
<keyword evidence="3" id="KW-1185">Reference proteome</keyword>
<accession>A0ABT3JI32</accession>
<evidence type="ECO:0000259" key="1">
    <source>
        <dbReference type="Pfam" id="PF13400"/>
    </source>
</evidence>
<dbReference type="InterPro" id="IPR028087">
    <property type="entry name" value="Tad_N"/>
</dbReference>
<evidence type="ECO:0000313" key="2">
    <source>
        <dbReference type="EMBL" id="MCW3798646.1"/>
    </source>
</evidence>
<sequence length="426" mass="44982">MMGFLKRLRRNQRGNTLILTAAAMPLLIGSAGLATDTIQWALWKRQLQKAADSAAIAGVYARMAGQDATAAVNYDVGYPSQPATGPNNNRTGYTLLNAPAVNTALPTTADYINPVQVTLKMEHTLPFSSMFLTTTPTITASATAAAIETAEYCVTGLVNTNATGITVGGTVKVNLKCPMITNSTSMDAAVAFGNSKVTTTAVAAVGGLDTTDNWGAGTTLLPFTTAQPDPFADVNPPAIPSDCNKPFDDKPGDDQTWPATRPASGIVCVTNWTSQGTVNLQSDTTYIITGNMNVNSKAVVNCARCTFVMTNSTPSETGTVDLNGGATMNLTSPATGPYQGILFYSDRGASTSKTSKINGGSSSIFQGAFYFPHQQLEYTGNSTVSYECVKLVAWTLKFMGNADLENTCPKDLYGDRFKGRQVRLVA</sequence>
<evidence type="ECO:0000313" key="3">
    <source>
        <dbReference type="Proteomes" id="UP001526246"/>
    </source>
</evidence>